<dbReference type="AlphaFoldDB" id="A0A2V3IS81"/>
<keyword evidence="1" id="KW-1133">Transmembrane helix</keyword>
<evidence type="ECO:0000313" key="2">
    <source>
        <dbReference type="EMBL" id="PXF44988.1"/>
    </source>
</evidence>
<evidence type="ECO:0000256" key="1">
    <source>
        <dbReference type="SAM" id="Phobius"/>
    </source>
</evidence>
<gene>
    <name evidence="2" type="ORF">BWQ96_05235</name>
</gene>
<comment type="caution">
    <text evidence="2">The sequence shown here is derived from an EMBL/GenBank/DDBJ whole genome shotgun (WGS) entry which is preliminary data.</text>
</comment>
<keyword evidence="1" id="KW-0812">Transmembrane</keyword>
<name>A0A2V3IS81_9FLOR</name>
<accession>A0A2V3IS81</accession>
<keyword evidence="1" id="KW-0472">Membrane</keyword>
<evidence type="ECO:0000313" key="3">
    <source>
        <dbReference type="Proteomes" id="UP000247409"/>
    </source>
</evidence>
<protein>
    <submittedName>
        <fullName evidence="2">Uncharacterized protein</fullName>
    </submittedName>
</protein>
<dbReference type="OrthoDB" id="10501632at2759"/>
<organism evidence="2 3">
    <name type="scientific">Gracilariopsis chorda</name>
    <dbReference type="NCBI Taxonomy" id="448386"/>
    <lineage>
        <taxon>Eukaryota</taxon>
        <taxon>Rhodophyta</taxon>
        <taxon>Florideophyceae</taxon>
        <taxon>Rhodymeniophycidae</taxon>
        <taxon>Gracilariales</taxon>
        <taxon>Gracilariaceae</taxon>
        <taxon>Gracilariopsis</taxon>
    </lineage>
</organism>
<dbReference type="EMBL" id="NBIV01000075">
    <property type="protein sequence ID" value="PXF44988.1"/>
    <property type="molecule type" value="Genomic_DNA"/>
</dbReference>
<proteinExistence type="predicted"/>
<sequence length="476" mass="52042">MIENGTIVYSAEQLPLFTWSTPWPAVNTITIAILTTVLSYQITAAFSDLLLGLKPKGKTSASQIHSQLLSNEKSMVHVLAALLRLDTLDRIRLRHRAKVPSFMAIERHSSSVRFKTIARLVLLLAIPPLMNVLSIVVALERDTFLTVSASNFQGVSVGVLRTPVTDQVRGLGTLACHQVMTSFSENEESLMDFSMCSGFRSSEHSYVGPDTFETALEGEVHGGTLITAVNLPRGSITVSFKHGVAERAYTMWLDVSHEDGIFRTKPRWSVDDAREVVQRASDALVLSCAIEAGQKPEVEGEMKHEIGARGVIRAWSKVGCEGSTNAIILSTTVFAGIIGLVNTEGFWVGEVNAIDGVDGEVAEFFNGESLSLIRRRRSLAPLAVLALSTVAAIVVRLTVKVFANADIDDAIDTVVRRGLRLNSKKNQTLLGVKETFRFDHKYQWGENAYLGLHIDNEEEVGGFCSGILDIAPMSRD</sequence>
<feature type="transmembrane region" description="Helical" evidence="1">
    <location>
        <begin position="29"/>
        <end position="51"/>
    </location>
</feature>
<feature type="transmembrane region" description="Helical" evidence="1">
    <location>
        <begin position="117"/>
        <end position="139"/>
    </location>
</feature>
<keyword evidence="3" id="KW-1185">Reference proteome</keyword>
<dbReference type="Proteomes" id="UP000247409">
    <property type="component" value="Unassembled WGS sequence"/>
</dbReference>
<reference evidence="2 3" key="1">
    <citation type="journal article" date="2018" name="Mol. Biol. Evol.">
        <title>Analysis of the draft genome of the red seaweed Gracilariopsis chorda provides insights into genome size evolution in Rhodophyta.</title>
        <authorList>
            <person name="Lee J."/>
            <person name="Yang E.C."/>
            <person name="Graf L."/>
            <person name="Yang J.H."/>
            <person name="Qiu H."/>
            <person name="Zel Zion U."/>
            <person name="Chan C.X."/>
            <person name="Stephens T.G."/>
            <person name="Weber A.P.M."/>
            <person name="Boo G.H."/>
            <person name="Boo S.M."/>
            <person name="Kim K.M."/>
            <person name="Shin Y."/>
            <person name="Jung M."/>
            <person name="Lee S.J."/>
            <person name="Yim H.S."/>
            <person name="Lee J.H."/>
            <person name="Bhattacharya D."/>
            <person name="Yoon H.S."/>
        </authorList>
    </citation>
    <scope>NUCLEOTIDE SEQUENCE [LARGE SCALE GENOMIC DNA]</scope>
    <source>
        <strain evidence="2 3">SKKU-2015</strain>
        <tissue evidence="2">Whole body</tissue>
    </source>
</reference>